<reference evidence="1 2" key="1">
    <citation type="submission" date="2018-08" db="EMBL/GenBank/DDBJ databases">
        <title>Genome analysis of the thermophilic bacterium of the candidate phylum Aminicenantes from deep subsurface aquifer revealed its physiology and ecological role.</title>
        <authorList>
            <person name="Kadnikov V.V."/>
            <person name="Mardanov A.V."/>
            <person name="Beletsky A.V."/>
            <person name="Karnachuk O.V."/>
            <person name="Ravin N.V."/>
        </authorList>
    </citation>
    <scope>NUCLEOTIDE SEQUENCE [LARGE SCALE GENOMIC DNA]</scope>
    <source>
        <strain evidence="1">BY38</strain>
    </source>
</reference>
<name>A0A3E2BLN4_9BACT</name>
<proteinExistence type="predicted"/>
<accession>A0A3E2BLN4</accession>
<dbReference type="SUPFAM" id="SSF54427">
    <property type="entry name" value="NTF2-like"/>
    <property type="match status" value="1"/>
</dbReference>
<evidence type="ECO:0000313" key="2">
    <source>
        <dbReference type="Proteomes" id="UP000257323"/>
    </source>
</evidence>
<dbReference type="EMBL" id="QUAH01000007">
    <property type="protein sequence ID" value="RFT15650.1"/>
    <property type="molecule type" value="Genomic_DNA"/>
</dbReference>
<dbReference type="AlphaFoldDB" id="A0A3E2BLN4"/>
<dbReference type="Proteomes" id="UP000257323">
    <property type="component" value="Unassembled WGS sequence"/>
</dbReference>
<sequence>MILPADAKSQPASDEEAIKALIQPAYVDGLQNLGDLEKTRAGFHPDFVLLGLRDGQLTRLPIADWIASTEKRKAAGQKPPLTTCKFLQVDITGDAAMVKLELHREGQRIFTDYLSLYRFPDGWKIVGKIYHRH</sequence>
<dbReference type="Gene3D" id="3.10.450.50">
    <property type="match status" value="1"/>
</dbReference>
<evidence type="ECO:0008006" key="3">
    <source>
        <dbReference type="Google" id="ProtNLM"/>
    </source>
</evidence>
<gene>
    <name evidence="1" type="ORF">OP8BY_0025</name>
</gene>
<protein>
    <recommendedName>
        <fullName evidence="3">Nuclear transport factor 2 family protein</fullName>
    </recommendedName>
</protein>
<dbReference type="InterPro" id="IPR039437">
    <property type="entry name" value="FrzH/put_lumazine-bd"/>
</dbReference>
<comment type="caution">
    <text evidence="1">The sequence shown here is derived from an EMBL/GenBank/DDBJ whole genome shotgun (WGS) entry which is preliminary data.</text>
</comment>
<organism evidence="1 2">
    <name type="scientific">Candidatus Saccharicenans subterraneus</name>
    <dbReference type="NCBI Taxonomy" id="2508984"/>
    <lineage>
        <taxon>Bacteria</taxon>
        <taxon>Candidatus Aminicenantota</taxon>
        <taxon>Candidatus Aminicenantia</taxon>
        <taxon>Candidatus Aminicenantales</taxon>
        <taxon>Candidatus Saccharicenantaceae</taxon>
        <taxon>Candidatus Saccharicenans</taxon>
    </lineage>
</organism>
<evidence type="ECO:0000313" key="1">
    <source>
        <dbReference type="EMBL" id="RFT15650.1"/>
    </source>
</evidence>
<dbReference type="InterPro" id="IPR032710">
    <property type="entry name" value="NTF2-like_dom_sf"/>
</dbReference>
<dbReference type="Pfam" id="PF12893">
    <property type="entry name" value="Lumazine_bd_2"/>
    <property type="match status" value="1"/>
</dbReference>